<dbReference type="PANTHER" id="PTHR35812">
    <property type="entry name" value="LIPOPROTEIN"/>
    <property type="match status" value="1"/>
</dbReference>
<name>A0A1M7YIV4_9BACT</name>
<evidence type="ECO:0000259" key="2">
    <source>
        <dbReference type="Pfam" id="PF07603"/>
    </source>
</evidence>
<dbReference type="EMBL" id="FRFE01000037">
    <property type="protein sequence ID" value="SHO52540.1"/>
    <property type="molecule type" value="Genomic_DNA"/>
</dbReference>
<dbReference type="PANTHER" id="PTHR35812:SF1">
    <property type="entry name" value="LIPOPROTEIN"/>
    <property type="match status" value="1"/>
</dbReference>
<feature type="domain" description="Lcl C-terminal" evidence="2">
    <location>
        <begin position="76"/>
        <end position="227"/>
    </location>
</feature>
<dbReference type="OrthoDB" id="9793251at2"/>
<dbReference type="Gene3D" id="1.10.238.10">
    <property type="entry name" value="EF-hand"/>
    <property type="match status" value="1"/>
</dbReference>
<dbReference type="STRING" id="1121416.SAMN02745220_04611"/>
<accession>A0A1M7YIV4</accession>
<feature type="domain" description="Lcl C-terminal" evidence="2">
    <location>
        <begin position="242"/>
        <end position="357"/>
    </location>
</feature>
<dbReference type="InterPro" id="IPR011992">
    <property type="entry name" value="EF-hand-dom_pair"/>
</dbReference>
<dbReference type="AlphaFoldDB" id="A0A1M7YIV4"/>
<dbReference type="InterPro" id="IPR011460">
    <property type="entry name" value="Lcl_C"/>
</dbReference>
<feature type="compositionally biased region" description="Pro residues" evidence="1">
    <location>
        <begin position="540"/>
        <end position="549"/>
    </location>
</feature>
<dbReference type="Pfam" id="PF07603">
    <property type="entry name" value="Lcl_C"/>
    <property type="match status" value="2"/>
</dbReference>
<keyword evidence="4" id="KW-1185">Reference proteome</keyword>
<evidence type="ECO:0000313" key="4">
    <source>
        <dbReference type="Proteomes" id="UP000184603"/>
    </source>
</evidence>
<dbReference type="RefSeq" id="WP_073616103.1">
    <property type="nucleotide sequence ID" value="NZ_FRFE01000037.1"/>
</dbReference>
<feature type="compositionally biased region" description="Basic and acidic residues" evidence="1">
    <location>
        <begin position="501"/>
        <end position="524"/>
    </location>
</feature>
<proteinExistence type="predicted"/>
<protein>
    <recommendedName>
        <fullName evidence="2">Lcl C-terminal domain-containing protein</fullName>
    </recommendedName>
</protein>
<gene>
    <name evidence="3" type="ORF">SAMN02745220_04611</name>
</gene>
<feature type="region of interest" description="Disordered" evidence="1">
    <location>
        <begin position="464"/>
        <end position="549"/>
    </location>
</feature>
<reference evidence="3 4" key="1">
    <citation type="submission" date="2016-12" db="EMBL/GenBank/DDBJ databases">
        <authorList>
            <person name="Song W.-J."/>
            <person name="Kurnit D.M."/>
        </authorList>
    </citation>
    <scope>NUCLEOTIDE SEQUENCE [LARGE SCALE GENOMIC DNA]</scope>
    <source>
        <strain evidence="3 4">DSM 18488</strain>
    </source>
</reference>
<dbReference type="Proteomes" id="UP000184603">
    <property type="component" value="Unassembled WGS sequence"/>
</dbReference>
<organism evidence="3 4">
    <name type="scientific">Desulfopila aestuarii DSM 18488</name>
    <dbReference type="NCBI Taxonomy" id="1121416"/>
    <lineage>
        <taxon>Bacteria</taxon>
        <taxon>Pseudomonadati</taxon>
        <taxon>Thermodesulfobacteriota</taxon>
        <taxon>Desulfobulbia</taxon>
        <taxon>Desulfobulbales</taxon>
        <taxon>Desulfocapsaceae</taxon>
        <taxon>Desulfopila</taxon>
    </lineage>
</organism>
<evidence type="ECO:0000256" key="1">
    <source>
        <dbReference type="SAM" id="MobiDB-lite"/>
    </source>
</evidence>
<feature type="region of interest" description="Disordered" evidence="1">
    <location>
        <begin position="363"/>
        <end position="388"/>
    </location>
</feature>
<dbReference type="SUPFAM" id="SSF47473">
    <property type="entry name" value="EF-hand"/>
    <property type="match status" value="1"/>
</dbReference>
<sequence>MARKSNCIFFAVILAVCFNPWDTVKANEPSPIVDTGQNLCYDNRRHIPCPGPESIFYGQDAHYQNRQPSYTDNGDGTVTDNVTGLMWSKGVDEGKLSLIEAQQKALQMTLGGHHDWRIPTIKELYTLINFQGRTGTPGRYGAVASSPPDAIPFIDTDYFDFRYGNTAAGERYIDAQWLSATPYVSTTMGNMQTLFGVNFADGRIKGYGYQRVGSSYHVKKFYVRYVRGNAYGENDFRDNGDGTITDRATGLMWMQRDSARAMNWEEALQYAASQEFAGYSDWRLPNAKELQSIVDYTRSPDITLSPAIAPIFESTEVINEAGNKDFGFYWTSTTHVEGPQPMMAVYIAFGRAMGQMQGRALDVHGAGAQRSDPKTGEPESGWGPQGDSRRVLNLVRLVRGGYVIAHLGTPSKTKSGYPDTVNIITEFSPEATAALRQFLQAMPGPEAGINNDSHQIDMGGFKDLRTGSAPQGIPPRQQNRAMDRQGRSGIDQPTGTQWVQRLDRNRDGKVSDSEFDGPKQHFSDFDNDGDGYITADEAPTGPPLRQPQP</sequence>
<evidence type="ECO:0000313" key="3">
    <source>
        <dbReference type="EMBL" id="SHO52540.1"/>
    </source>
</evidence>